<keyword evidence="4 11" id="KW-0138">CF(0)</keyword>
<protein>
    <recommendedName>
        <fullName evidence="11">ATP synthase F(0) complex subunit e, mitochondrial</fullName>
    </recommendedName>
</protein>
<evidence type="ECO:0000256" key="1">
    <source>
        <dbReference type="ARBA" id="ARBA00004273"/>
    </source>
</evidence>
<gene>
    <name evidence="12" type="ORF">IMSHALPRED_001327</name>
</gene>
<evidence type="ECO:0000313" key="12">
    <source>
        <dbReference type="EMBL" id="CAF9939401.1"/>
    </source>
</evidence>
<organism evidence="12 13">
    <name type="scientific">Imshaugia aleurites</name>
    <dbReference type="NCBI Taxonomy" id="172621"/>
    <lineage>
        <taxon>Eukaryota</taxon>
        <taxon>Fungi</taxon>
        <taxon>Dikarya</taxon>
        <taxon>Ascomycota</taxon>
        <taxon>Pezizomycotina</taxon>
        <taxon>Lecanoromycetes</taxon>
        <taxon>OSLEUM clade</taxon>
        <taxon>Lecanoromycetidae</taxon>
        <taxon>Lecanorales</taxon>
        <taxon>Lecanorineae</taxon>
        <taxon>Parmeliaceae</taxon>
        <taxon>Imshaugia</taxon>
    </lineage>
</organism>
<evidence type="ECO:0000256" key="2">
    <source>
        <dbReference type="ARBA" id="ARBA00007333"/>
    </source>
</evidence>
<evidence type="ECO:0000256" key="11">
    <source>
        <dbReference type="RuleBase" id="RU367005"/>
    </source>
</evidence>
<evidence type="ECO:0000256" key="9">
    <source>
        <dbReference type="ARBA" id="ARBA00023136"/>
    </source>
</evidence>
<dbReference type="GO" id="GO:0045259">
    <property type="term" value="C:proton-transporting ATP synthase complex"/>
    <property type="evidence" value="ECO:0007669"/>
    <property type="project" value="UniProtKB-UniRule"/>
</dbReference>
<keyword evidence="10 11" id="KW-0066">ATP synthesis</keyword>
<comment type="function">
    <text evidence="11">Subunit e, of the mitochondrial membrane ATP synthase complex (F(1)F(0) ATP synthase or Complex V) that produces ATP from ADP in the presence of a proton gradient across the membrane which is generated by electron transport complexes of the respiratory chain. ATP synthase complex consist of a soluble F(1) head domain - the catalytic core - and a membrane F(1) domain - the membrane proton channel. These two domains are linked by a central stalk rotating inside the F(1) region and a stationary peripheral stalk. During catalysis, ATP synthesis in the catalytic domain of F(1) is coupled via a rotary mechanism of the central stalk subunits to proton translocation. In vivo, can only synthesize ATP although its ATP hydrolase activity can be activated artificially in vitro. Part of the complex F(0) domain.</text>
</comment>
<dbReference type="EMBL" id="CAJPDT010000118">
    <property type="protein sequence ID" value="CAF9939401.1"/>
    <property type="molecule type" value="Genomic_DNA"/>
</dbReference>
<evidence type="ECO:0000256" key="3">
    <source>
        <dbReference type="ARBA" id="ARBA00022448"/>
    </source>
</evidence>
<dbReference type="InterPro" id="IPR008386">
    <property type="entry name" value="ATP_synth_F0_esu_mt"/>
</dbReference>
<evidence type="ECO:0000256" key="6">
    <source>
        <dbReference type="ARBA" id="ARBA00022792"/>
    </source>
</evidence>
<name>A0A8H3J2C0_9LECA</name>
<evidence type="ECO:0000256" key="7">
    <source>
        <dbReference type="ARBA" id="ARBA00023065"/>
    </source>
</evidence>
<keyword evidence="6 11" id="KW-0999">Mitochondrion inner membrane</keyword>
<accession>A0A8H3J2C0</accession>
<evidence type="ECO:0000313" key="13">
    <source>
        <dbReference type="Proteomes" id="UP000664534"/>
    </source>
</evidence>
<dbReference type="GO" id="GO:0005743">
    <property type="term" value="C:mitochondrial inner membrane"/>
    <property type="evidence" value="ECO:0007669"/>
    <property type="project" value="UniProtKB-SubCell"/>
</dbReference>
<keyword evidence="8 11" id="KW-0496">Mitochondrion</keyword>
<dbReference type="AlphaFoldDB" id="A0A8H3J2C0"/>
<keyword evidence="3 11" id="KW-0813">Transport</keyword>
<dbReference type="Proteomes" id="UP000664534">
    <property type="component" value="Unassembled WGS sequence"/>
</dbReference>
<dbReference type="OrthoDB" id="2125027at2759"/>
<dbReference type="Pfam" id="PF05680">
    <property type="entry name" value="ATP-synt_E"/>
    <property type="match status" value="1"/>
</dbReference>
<evidence type="ECO:0000256" key="4">
    <source>
        <dbReference type="ARBA" id="ARBA00022547"/>
    </source>
</evidence>
<keyword evidence="9" id="KW-0472">Membrane</keyword>
<comment type="similarity">
    <text evidence="2 11">Belongs to the ATPase e subunit family.</text>
</comment>
<evidence type="ECO:0000256" key="10">
    <source>
        <dbReference type="ARBA" id="ARBA00023310"/>
    </source>
</evidence>
<dbReference type="GO" id="GO:0015078">
    <property type="term" value="F:proton transmembrane transporter activity"/>
    <property type="evidence" value="ECO:0007669"/>
    <property type="project" value="InterPro"/>
</dbReference>
<evidence type="ECO:0000256" key="5">
    <source>
        <dbReference type="ARBA" id="ARBA00022781"/>
    </source>
</evidence>
<proteinExistence type="inferred from homology"/>
<keyword evidence="5 11" id="KW-0375">Hydrogen ion transport</keyword>
<comment type="subcellular location">
    <subcellularLocation>
        <location evidence="1 11">Mitochondrion inner membrane</location>
    </subcellularLocation>
</comment>
<evidence type="ECO:0000256" key="8">
    <source>
        <dbReference type="ARBA" id="ARBA00023128"/>
    </source>
</evidence>
<dbReference type="GO" id="GO:0015986">
    <property type="term" value="P:proton motive force-driven ATP synthesis"/>
    <property type="evidence" value="ECO:0007669"/>
    <property type="project" value="InterPro"/>
</dbReference>
<reference evidence="12" key="1">
    <citation type="submission" date="2021-03" db="EMBL/GenBank/DDBJ databases">
        <authorList>
            <person name="Tagirdzhanova G."/>
        </authorList>
    </citation>
    <scope>NUCLEOTIDE SEQUENCE</scope>
</reference>
<comment type="caution">
    <text evidence="12">The sequence shown here is derived from an EMBL/GenBank/DDBJ whole genome shotgun (WGS) entry which is preliminary data.</text>
</comment>
<sequence length="159" mass="17618">MASSGVNVRNPMLPLPSLPLTSIADNQPQVLRYGALFTGIGYGFYHQASIAAKVKLANIDRDFEHQASLISKAKAEWAKKTMPKEVKEGAGEFDFSWGERWLENLLLENPDRAGSALRSVVLGLHPGNKMSKRDRSIFISDPNDPKFDLEAYLTLSEAK</sequence>
<keyword evidence="13" id="KW-1185">Reference proteome</keyword>
<keyword evidence="7 11" id="KW-0406">Ion transport</keyword>
<comment type="subunit">
    <text evidence="11">F-type ATPases have 2 components, CF(1) - the catalytic core - and CF(0) - the membrane proton channel. CF(1) and CF(0) have multiple subunits.</text>
</comment>